<dbReference type="InterPro" id="IPR015943">
    <property type="entry name" value="WD40/YVTN_repeat-like_dom_sf"/>
</dbReference>
<evidence type="ECO:0000313" key="3">
    <source>
        <dbReference type="Proteomes" id="UP000887229"/>
    </source>
</evidence>
<name>A0A9P7ZT44_9HYPO</name>
<dbReference type="Gene3D" id="2.130.10.10">
    <property type="entry name" value="YVTN repeat-like/Quinoprotein amine dehydrogenase"/>
    <property type="match status" value="3"/>
</dbReference>
<organism evidence="2 3">
    <name type="scientific">Emericellopsis atlantica</name>
    <dbReference type="NCBI Taxonomy" id="2614577"/>
    <lineage>
        <taxon>Eukaryota</taxon>
        <taxon>Fungi</taxon>
        <taxon>Dikarya</taxon>
        <taxon>Ascomycota</taxon>
        <taxon>Pezizomycotina</taxon>
        <taxon>Sordariomycetes</taxon>
        <taxon>Hypocreomycetidae</taxon>
        <taxon>Hypocreales</taxon>
        <taxon>Bionectriaceae</taxon>
        <taxon>Emericellopsis</taxon>
    </lineage>
</organism>
<keyword evidence="3" id="KW-1185">Reference proteome</keyword>
<reference evidence="2" key="1">
    <citation type="journal article" date="2021" name="IMA Fungus">
        <title>Genomic characterization of three marine fungi, including Emericellopsis atlantica sp. nov. with signatures of a generalist lifestyle and marine biomass degradation.</title>
        <authorList>
            <person name="Hagestad O.C."/>
            <person name="Hou L."/>
            <person name="Andersen J.H."/>
            <person name="Hansen E.H."/>
            <person name="Altermark B."/>
            <person name="Li C."/>
            <person name="Kuhnert E."/>
            <person name="Cox R.J."/>
            <person name="Crous P.W."/>
            <person name="Spatafora J.W."/>
            <person name="Lail K."/>
            <person name="Amirebrahimi M."/>
            <person name="Lipzen A."/>
            <person name="Pangilinan J."/>
            <person name="Andreopoulos W."/>
            <person name="Hayes R.D."/>
            <person name="Ng V."/>
            <person name="Grigoriev I.V."/>
            <person name="Jackson S.A."/>
            <person name="Sutton T.D.S."/>
            <person name="Dobson A.D.W."/>
            <person name="Rama T."/>
        </authorList>
    </citation>
    <scope>NUCLEOTIDE SEQUENCE</scope>
    <source>
        <strain evidence="2">TS7</strain>
    </source>
</reference>
<dbReference type="OrthoDB" id="20774at2759"/>
<proteinExistence type="predicted"/>
<dbReference type="Pfam" id="PF10433">
    <property type="entry name" value="Beta-prop_RSE1_1st"/>
    <property type="match status" value="1"/>
</dbReference>
<sequence>MSLIRTNVLRNGQWVFEMVDSRDALDTSAEPGQPESMKTSTQPRCGLLSTTVFDSPNVNKILPVRLRSNKHNDIAFISDHQIIVCELQDANFTREICRYSNPYTRIRNAAVLGAYDERADEERAAVSSSLEEILGRDAASQCLPPQMLVLTLATGQVCLATIEHGREELSVCEVELPLDHTGDPYFGHYLSVDPRSEYIALSSFQGPLIVLKVKSWSVMSDEYSKTGHLSHAVDGVVMQPLHTVLDLQFLHPPKPHSTQTILLAIVSHRGRDVKHRPKFMTWDWDGATEYARVFSDPQSLIPRAQMLRGPQGQIPLMVIPLLWGHVFCALYQDYLVLVQGPSPSATMELLDFPPHAPSDRHHGKSRPLWTDWSRPFRRKEYLENSSIDVLHLLREDGLLLQMEVDIGESPMLPVFHIEEFLDVSARCLCSDVVYGNSDLLFIGGESGQGGIWEIKPRGAPELKSRLPSWTPIVDVTSTTLVTKWDAPNTSTPHSSQKQIKDRLFFASGRGKDGAIVESRYGLRARIGIEVDIGEPIRQAWIFADNGRKDDNGVWVLAALPDSTKLLYIPDQYDEILDETASGASFGCSSRTLCAGQLPSGMIVQVSEGCVTLVTGSQSSKHAFKDILKAPQVVAENGCFMNDLVAVSAQDEDGTALHVLQIDQMHVGHKSSLCVGGDVSCIALLSIGEQACVVVATSPQSGPTLSIYTLQGELVKEHTIDNGPGSLESLTSIEVLSNATGEDARLVAGTRCGNLLTLTLSVDPTLRLSCVAERVGLSSVQVFPPSDIQGGRGISFIACEDRLVRLSITSVQDDIGHCKDIVWPTNAGDLSLAAPPVHSVSVAFPPTTPASPLFLLAGGTKLYLADMESHAAPVPRVLPLSHTPTRIIYSHSWNCLVVALQTSEGIDLAFVDPDTGLTISKPIGLDKEEGTLSSFDQPGDKILALTEWVYEKDGQTFSYIAVGTAYARVAIVHVSPIRIKDASWDSPRTLEHAVRHRLKGLDGPVTSIVPDDQGFIYCAGLILCRVVLDPQTKKLRSVKTFQLQSPAVSMAITDNKLMALTQSHSLHEIDYQSRPERQDMELLRGEEMLRPGAHMIQVGASRESESWPITLVSDLNGCVYGLWTSQGSGRKDIVTLFEGTMHNSIRRFVRADCRPIWQRTSGQSQGETYGVLRTSVDGYSDIFGVSVDGCLHHFRLLSIELCRYLQLVQQLCRGSGPAQGNRSAQKHHSTGGGSPALHVNGFLLKDCLRSRRLEEVTKDSFLPFCCCLDDIEGGKYTQSFSSVAEDTRAEEYYKLGYKVLAFVLTPAV</sequence>
<accession>A0A9P7ZT44</accession>
<dbReference type="PANTHER" id="PTHR10644">
    <property type="entry name" value="DNA REPAIR/RNA PROCESSING CPSF FAMILY"/>
    <property type="match status" value="1"/>
</dbReference>
<evidence type="ECO:0000259" key="1">
    <source>
        <dbReference type="Pfam" id="PF10433"/>
    </source>
</evidence>
<dbReference type="Proteomes" id="UP000887229">
    <property type="component" value="Unassembled WGS sequence"/>
</dbReference>
<dbReference type="RefSeq" id="XP_046121255.1">
    <property type="nucleotide sequence ID" value="XM_046260930.1"/>
</dbReference>
<evidence type="ECO:0000313" key="2">
    <source>
        <dbReference type="EMBL" id="KAG9257331.1"/>
    </source>
</evidence>
<feature type="domain" description="RSE1/DDB1/CPSF1 first beta-propeller" evidence="1">
    <location>
        <begin position="58"/>
        <end position="458"/>
    </location>
</feature>
<dbReference type="InterPro" id="IPR050358">
    <property type="entry name" value="RSE1/DDB1/CFT1"/>
</dbReference>
<dbReference type="EMBL" id="MU251245">
    <property type="protein sequence ID" value="KAG9257331.1"/>
    <property type="molecule type" value="Genomic_DNA"/>
</dbReference>
<dbReference type="GeneID" id="70291833"/>
<comment type="caution">
    <text evidence="2">The sequence shown here is derived from an EMBL/GenBank/DDBJ whole genome shotgun (WGS) entry which is preliminary data.</text>
</comment>
<dbReference type="InterPro" id="IPR018846">
    <property type="entry name" value="Beta-prop_RSE1/DDB1/CPSF1_1st"/>
</dbReference>
<gene>
    <name evidence="2" type="ORF">F5Z01DRAFT_616729</name>
</gene>
<protein>
    <submittedName>
        <fullName evidence="2">Mono-functional DNA-alkylating methyl methanesulfonate N-term-domain-containing protein</fullName>
    </submittedName>
</protein>